<dbReference type="Proteomes" id="UP000887578">
    <property type="component" value="Unplaced"/>
</dbReference>
<evidence type="ECO:0000256" key="1">
    <source>
        <dbReference type="SAM" id="SignalP"/>
    </source>
</evidence>
<accession>A0A914QF29</accession>
<proteinExistence type="predicted"/>
<feature type="signal peptide" evidence="1">
    <location>
        <begin position="1"/>
        <end position="19"/>
    </location>
</feature>
<keyword evidence="1" id="KW-0732">Signal</keyword>
<feature type="chain" id="PRO_5037295853" evidence="1">
    <location>
        <begin position="20"/>
        <end position="129"/>
    </location>
</feature>
<evidence type="ECO:0000313" key="3">
    <source>
        <dbReference type="WBParaSite" id="PDA_v2.g30416.t1"/>
    </source>
</evidence>
<organism evidence="2 3">
    <name type="scientific">Panagrolaimus davidi</name>
    <dbReference type="NCBI Taxonomy" id="227884"/>
    <lineage>
        <taxon>Eukaryota</taxon>
        <taxon>Metazoa</taxon>
        <taxon>Ecdysozoa</taxon>
        <taxon>Nematoda</taxon>
        <taxon>Chromadorea</taxon>
        <taxon>Rhabditida</taxon>
        <taxon>Tylenchina</taxon>
        <taxon>Panagrolaimomorpha</taxon>
        <taxon>Panagrolaimoidea</taxon>
        <taxon>Panagrolaimidae</taxon>
        <taxon>Panagrolaimus</taxon>
    </lineage>
</organism>
<protein>
    <submittedName>
        <fullName evidence="3">Uncharacterized protein</fullName>
    </submittedName>
</protein>
<reference evidence="3" key="1">
    <citation type="submission" date="2022-11" db="UniProtKB">
        <authorList>
            <consortium name="WormBaseParasite"/>
        </authorList>
    </citation>
    <scope>IDENTIFICATION</scope>
</reference>
<evidence type="ECO:0000313" key="2">
    <source>
        <dbReference type="Proteomes" id="UP000887578"/>
    </source>
</evidence>
<name>A0A914QF29_9BILA</name>
<dbReference type="WBParaSite" id="PDA_v2.g30416.t1">
    <property type="protein sequence ID" value="PDA_v2.g30416.t1"/>
    <property type="gene ID" value="PDA_v2.g30416"/>
</dbReference>
<dbReference type="AlphaFoldDB" id="A0A914QF29"/>
<sequence>MSKLVCIVLLLITVELINAQQYYSNPSSAYLMGYPYGSYSNGGGYGRYPSYSNTNMMYSNGMYQQQQQQYNPYRSYYNGYGRSSYQYPSSYMASSYEQPSYAYAARSYQPSSPLASVSLFCANCGRGKR</sequence>
<keyword evidence="2" id="KW-1185">Reference proteome</keyword>